<proteinExistence type="predicted"/>
<gene>
    <name evidence="5" type="ORF">DQG23_37440</name>
</gene>
<dbReference type="PANTHER" id="PTHR46470">
    <property type="entry name" value="N-ACYLNEURAMINATE-9-PHOSPHATASE"/>
    <property type="match status" value="1"/>
</dbReference>
<evidence type="ECO:0000313" key="6">
    <source>
        <dbReference type="Proteomes" id="UP000250369"/>
    </source>
</evidence>
<evidence type="ECO:0000256" key="1">
    <source>
        <dbReference type="ARBA" id="ARBA00001946"/>
    </source>
</evidence>
<comment type="caution">
    <text evidence="5">The sequence shown here is derived from an EMBL/GenBank/DDBJ whole genome shotgun (WGS) entry which is preliminary data.</text>
</comment>
<name>A0A329LS56_9BACL</name>
<dbReference type="InterPro" id="IPR051400">
    <property type="entry name" value="HAD-like_hydrolase"/>
</dbReference>
<evidence type="ECO:0000256" key="2">
    <source>
        <dbReference type="ARBA" id="ARBA00022723"/>
    </source>
</evidence>
<dbReference type="SUPFAM" id="SSF56784">
    <property type="entry name" value="HAD-like"/>
    <property type="match status" value="1"/>
</dbReference>
<evidence type="ECO:0000256" key="4">
    <source>
        <dbReference type="ARBA" id="ARBA00022842"/>
    </source>
</evidence>
<protein>
    <submittedName>
        <fullName evidence="5">HAD family hydrolase</fullName>
    </submittedName>
</protein>
<comment type="cofactor">
    <cofactor evidence="1">
        <name>Mg(2+)</name>
        <dbReference type="ChEBI" id="CHEBI:18420"/>
    </cofactor>
</comment>
<keyword evidence="3 5" id="KW-0378">Hydrolase</keyword>
<dbReference type="Pfam" id="PF00702">
    <property type="entry name" value="Hydrolase"/>
    <property type="match status" value="1"/>
</dbReference>
<dbReference type="GO" id="GO:0044281">
    <property type="term" value="P:small molecule metabolic process"/>
    <property type="evidence" value="ECO:0007669"/>
    <property type="project" value="UniProtKB-ARBA"/>
</dbReference>
<dbReference type="SFLD" id="SFLDS00003">
    <property type="entry name" value="Haloacid_Dehalogenase"/>
    <property type="match status" value="1"/>
</dbReference>
<accession>A0A329LS56</accession>
<dbReference type="SFLD" id="SFLDG01129">
    <property type="entry name" value="C1.5:_HAD__Beta-PGM__Phosphata"/>
    <property type="match status" value="1"/>
</dbReference>
<dbReference type="NCBIfam" id="TIGR01549">
    <property type="entry name" value="HAD-SF-IA-v1"/>
    <property type="match status" value="1"/>
</dbReference>
<keyword evidence="4" id="KW-0460">Magnesium</keyword>
<dbReference type="InterPro" id="IPR006439">
    <property type="entry name" value="HAD-SF_hydro_IA"/>
</dbReference>
<keyword evidence="2" id="KW-0479">Metal-binding</keyword>
<dbReference type="PANTHER" id="PTHR46470:SF2">
    <property type="entry name" value="GLYCERALDEHYDE 3-PHOSPHATE PHOSPHATASE"/>
    <property type="match status" value="1"/>
</dbReference>
<dbReference type="Gene3D" id="1.20.120.710">
    <property type="entry name" value="Haloacid dehalogenase hydrolase-like domain"/>
    <property type="match status" value="1"/>
</dbReference>
<dbReference type="Gene3D" id="3.40.50.1000">
    <property type="entry name" value="HAD superfamily/HAD-like"/>
    <property type="match status" value="1"/>
</dbReference>
<organism evidence="5 6">
    <name type="scientific">Paenibacillus contaminans</name>
    <dbReference type="NCBI Taxonomy" id="450362"/>
    <lineage>
        <taxon>Bacteria</taxon>
        <taxon>Bacillati</taxon>
        <taxon>Bacillota</taxon>
        <taxon>Bacilli</taxon>
        <taxon>Bacillales</taxon>
        <taxon>Paenibacillaceae</taxon>
        <taxon>Paenibacillus</taxon>
    </lineage>
</organism>
<dbReference type="EMBL" id="QMFB01000042">
    <property type="protein sequence ID" value="RAV10569.1"/>
    <property type="molecule type" value="Genomic_DNA"/>
</dbReference>
<keyword evidence="6" id="KW-1185">Reference proteome</keyword>
<dbReference type="InterPro" id="IPR023214">
    <property type="entry name" value="HAD_sf"/>
</dbReference>
<dbReference type="Proteomes" id="UP000250369">
    <property type="component" value="Unassembled WGS sequence"/>
</dbReference>
<evidence type="ECO:0000313" key="5">
    <source>
        <dbReference type="EMBL" id="RAV10569.1"/>
    </source>
</evidence>
<dbReference type="RefSeq" id="WP_113036155.1">
    <property type="nucleotide sequence ID" value="NZ_QMFB01000042.1"/>
</dbReference>
<sequence>MKRFFAPEQTKVIFFDMNHTLIDPHQSFYDSFLDVLNEYTGRWSGDGEYTQQSIVERYWDEWRKKLTQKRMNAVNRDKIRLACLKIALDPLPFTLNEAFLRTFLSRIKDKQTRTPTLVPGARDTLEKLAETYKLAIISNGNKEKVESQLRILDLSEVIPGDRVFATLKGGARKPNPALFRQALQSVGVAPSQAVMVGNSWKNDVLGAVGAGIDAVWLHPGHSKKSSQRKLRNRKVIIVRKIDMLLSIF</sequence>
<dbReference type="OrthoDB" id="25198at2"/>
<dbReference type="InterPro" id="IPR036412">
    <property type="entry name" value="HAD-like_sf"/>
</dbReference>
<dbReference type="GO" id="GO:0046872">
    <property type="term" value="F:metal ion binding"/>
    <property type="evidence" value="ECO:0007669"/>
    <property type="project" value="UniProtKB-KW"/>
</dbReference>
<reference evidence="5 6" key="1">
    <citation type="journal article" date="2009" name="Int. J. Syst. Evol. Microbiol.">
        <title>Paenibacillus contaminans sp. nov., isolated from a contaminated laboratory plate.</title>
        <authorList>
            <person name="Chou J.H."/>
            <person name="Lee J.H."/>
            <person name="Lin M.C."/>
            <person name="Chang P.S."/>
            <person name="Arun A.B."/>
            <person name="Young C.C."/>
            <person name="Chen W.M."/>
        </authorList>
    </citation>
    <scope>NUCLEOTIDE SEQUENCE [LARGE SCALE GENOMIC DNA]</scope>
    <source>
        <strain evidence="5 6">CKOBP-6</strain>
    </source>
</reference>
<evidence type="ECO:0000256" key="3">
    <source>
        <dbReference type="ARBA" id="ARBA00022801"/>
    </source>
</evidence>
<dbReference type="AlphaFoldDB" id="A0A329LS56"/>
<dbReference type="GO" id="GO:0016791">
    <property type="term" value="F:phosphatase activity"/>
    <property type="evidence" value="ECO:0007669"/>
    <property type="project" value="TreeGrafter"/>
</dbReference>